<reference evidence="2" key="1">
    <citation type="journal article" date="1996" name="Genome">
        <title>A moderately repetitive DNA sequence in alfalfa is transcribed in a floral-specific manner.</title>
        <authorList>
            <person name="Xia X."/>
            <person name="Du S."/>
            <person name="Erickson L."/>
        </authorList>
    </citation>
    <scope>NUCLEOTIDE SEQUENCE</scope>
    <source>
        <tissue evidence="2">Leaf</tissue>
    </source>
</reference>
<organism evidence="2">
    <name type="scientific">Medicago sativa</name>
    <name type="common">Alfalfa</name>
    <dbReference type="NCBI Taxonomy" id="3879"/>
    <lineage>
        <taxon>Eukaryota</taxon>
        <taxon>Viridiplantae</taxon>
        <taxon>Streptophyta</taxon>
        <taxon>Embryophyta</taxon>
        <taxon>Tracheophyta</taxon>
        <taxon>Spermatophyta</taxon>
        <taxon>Magnoliopsida</taxon>
        <taxon>eudicotyledons</taxon>
        <taxon>Gunneridae</taxon>
        <taxon>Pentapetalae</taxon>
        <taxon>rosids</taxon>
        <taxon>fabids</taxon>
        <taxon>Fabales</taxon>
        <taxon>Fabaceae</taxon>
        <taxon>Papilionoideae</taxon>
        <taxon>50 kb inversion clade</taxon>
        <taxon>NPAAA clade</taxon>
        <taxon>Hologalegina</taxon>
        <taxon>IRL clade</taxon>
        <taxon>Trifolieae</taxon>
        <taxon>Medicago</taxon>
    </lineage>
</organism>
<feature type="region of interest" description="Disordered" evidence="1">
    <location>
        <begin position="80"/>
        <end position="102"/>
    </location>
</feature>
<proteinExistence type="predicted"/>
<feature type="compositionally biased region" description="Low complexity" evidence="1">
    <location>
        <begin position="150"/>
        <end position="167"/>
    </location>
</feature>
<dbReference type="AlphaFoldDB" id="Q40369"/>
<feature type="compositionally biased region" description="Basic residues" evidence="1">
    <location>
        <begin position="85"/>
        <end position="94"/>
    </location>
</feature>
<dbReference type="PIR" id="T09671">
    <property type="entry name" value="T09671"/>
</dbReference>
<evidence type="ECO:0000256" key="1">
    <source>
        <dbReference type="SAM" id="MobiDB-lite"/>
    </source>
</evidence>
<accession>Q40369</accession>
<feature type="region of interest" description="Disordered" evidence="1">
    <location>
        <begin position="139"/>
        <end position="176"/>
    </location>
</feature>
<gene>
    <name evidence="2" type="primary">RPE15</name>
</gene>
<dbReference type="EMBL" id="L39960">
    <property type="protein sequence ID" value="AAB50037.1"/>
    <property type="molecule type" value="Genomic_DNA"/>
</dbReference>
<evidence type="ECO:0000313" key="2">
    <source>
        <dbReference type="EMBL" id="AAB50037.1"/>
    </source>
</evidence>
<dbReference type="PANTHER" id="PTHR32108">
    <property type="entry name" value="DNA-DIRECTED RNA POLYMERASE SUBUNIT ALPHA"/>
    <property type="match status" value="1"/>
</dbReference>
<dbReference type="PANTHER" id="PTHR32108:SF9">
    <property type="entry name" value="REVERSE TRANSCRIPTASE RNASE H-LIKE DOMAIN-CONTAINING PROTEIN"/>
    <property type="match status" value="1"/>
</dbReference>
<sequence>MKPSVSMPRVERAAARVSPRLDEEELTQTFLKTLKKEHKERMIVSAPNNFSDMVTMGTRLEEAVREGIIVLEKGECSASAPKKYGNGHHKRKESKKVGMVSGNHDTPVNATQLPLPYQYMQISQHPFFPPFYQQYPLPPGQPPVPVNAMAQQVQHQPPAQQQQQQQQGPRPKTYFPPIPMRYAELLPTLLAKGHCVTRPASLRLILCLPNSDKILHVNS</sequence>
<feature type="non-terminal residue" evidence="2">
    <location>
        <position position="219"/>
    </location>
</feature>
<name>Q40369_MEDSA</name>
<protein>
    <submittedName>
        <fullName evidence="2">RPE15 protein</fullName>
    </submittedName>
</protein>